<dbReference type="EMBL" id="JAULSU010000002">
    <property type="protein sequence ID" value="KAK0627055.1"/>
    <property type="molecule type" value="Genomic_DNA"/>
</dbReference>
<name>A0AA39X4H6_9PEZI</name>
<reference evidence="1" key="1">
    <citation type="submission" date="2023-06" db="EMBL/GenBank/DDBJ databases">
        <title>Genome-scale phylogeny and comparative genomics of the fungal order Sordariales.</title>
        <authorList>
            <consortium name="Lawrence Berkeley National Laboratory"/>
            <person name="Hensen N."/>
            <person name="Bonometti L."/>
            <person name="Westerberg I."/>
            <person name="Brannstrom I.O."/>
            <person name="Guillou S."/>
            <person name="Cros-Aarteil S."/>
            <person name="Calhoun S."/>
            <person name="Haridas S."/>
            <person name="Kuo A."/>
            <person name="Mondo S."/>
            <person name="Pangilinan J."/>
            <person name="Riley R."/>
            <person name="Labutti K."/>
            <person name="Andreopoulos B."/>
            <person name="Lipzen A."/>
            <person name="Chen C."/>
            <person name="Yanf M."/>
            <person name="Daum C."/>
            <person name="Ng V."/>
            <person name="Clum A."/>
            <person name="Steindorff A."/>
            <person name="Ohm R."/>
            <person name="Martin F."/>
            <person name="Silar P."/>
            <person name="Natvig D."/>
            <person name="Lalanne C."/>
            <person name="Gautier V."/>
            <person name="Ament-Velasquez S.L."/>
            <person name="Kruys A."/>
            <person name="Hutchinson M.I."/>
            <person name="Powell A.J."/>
            <person name="Barry K."/>
            <person name="Miller A.N."/>
            <person name="Grigoriev I.V."/>
            <person name="Debuchy R."/>
            <person name="Gladieux P."/>
            <person name="Thoren M.H."/>
            <person name="Johannesson H."/>
        </authorList>
    </citation>
    <scope>NUCLEOTIDE SEQUENCE</scope>
    <source>
        <strain evidence="1">CBS 606.72</strain>
    </source>
</reference>
<keyword evidence="2" id="KW-1185">Reference proteome</keyword>
<accession>A0AA39X4H6</accession>
<organism evidence="1 2">
    <name type="scientific">Immersiella caudata</name>
    <dbReference type="NCBI Taxonomy" id="314043"/>
    <lineage>
        <taxon>Eukaryota</taxon>
        <taxon>Fungi</taxon>
        <taxon>Dikarya</taxon>
        <taxon>Ascomycota</taxon>
        <taxon>Pezizomycotina</taxon>
        <taxon>Sordariomycetes</taxon>
        <taxon>Sordariomycetidae</taxon>
        <taxon>Sordariales</taxon>
        <taxon>Lasiosphaeriaceae</taxon>
        <taxon>Immersiella</taxon>
    </lineage>
</organism>
<comment type="caution">
    <text evidence="1">The sequence shown here is derived from an EMBL/GenBank/DDBJ whole genome shotgun (WGS) entry which is preliminary data.</text>
</comment>
<sequence>MAYFIFVPFDPGARGVLGLAGRLSVAAPRHRREAGRDTSGFGLRLFLDNDTGKESPGRVQGVCWVGKRQQMCTPITETSPLPAISKTAPEAGYLANNPGATTPPGRFASTWRPKPPLPPACSNHRSRFSDGRGISRAADTYVITASKEAMAFSRMQGHQVGPQTQMAVSQKFQHQSSPDIRCGELSVMLLLRRLLESRHAPPIRCGCGSRRRRR</sequence>
<dbReference type="AlphaFoldDB" id="A0AA39X4H6"/>
<evidence type="ECO:0000313" key="1">
    <source>
        <dbReference type="EMBL" id="KAK0627055.1"/>
    </source>
</evidence>
<proteinExistence type="predicted"/>
<dbReference type="Proteomes" id="UP001175000">
    <property type="component" value="Unassembled WGS sequence"/>
</dbReference>
<gene>
    <name evidence="1" type="ORF">B0T14DRAFT_126268</name>
</gene>
<protein>
    <submittedName>
        <fullName evidence="1">Uncharacterized protein</fullName>
    </submittedName>
</protein>
<evidence type="ECO:0000313" key="2">
    <source>
        <dbReference type="Proteomes" id="UP001175000"/>
    </source>
</evidence>